<dbReference type="InterPro" id="IPR004993">
    <property type="entry name" value="GH3"/>
</dbReference>
<reference evidence="3" key="1">
    <citation type="submission" date="2009-11" db="EMBL/GenBank/DDBJ databases">
        <authorList>
            <consortium name="US DOE Joint Genome Institute (JGI-PGF)"/>
            <person name="Ottilar R."/>
            <person name="Schmutz J."/>
            <person name="Salamov A."/>
            <person name="Cheng J.F."/>
            <person name="Lucas S."/>
            <person name="Pitluck S."/>
            <person name="Gundlach H."/>
            <person name="Guo Y."/>
            <person name="Haberer G."/>
            <person name="Nasrallah J."/>
            <person name="Mayer K.F.X."/>
            <person name="van de Peer Y."/>
            <person name="Weigel D."/>
            <person name="Grigoriev I.V."/>
        </authorList>
    </citation>
    <scope>NUCLEOTIDE SEQUENCE</scope>
    <source>
        <strain evidence="3">Nigerian</strain>
    </source>
</reference>
<organism evidence="3">
    <name type="scientific">Xenopus tropicalis</name>
    <name type="common">Western clawed frog</name>
    <name type="synonym">Silurana tropicalis</name>
    <dbReference type="NCBI Taxonomy" id="8364"/>
    <lineage>
        <taxon>Eukaryota</taxon>
        <taxon>Metazoa</taxon>
        <taxon>Chordata</taxon>
        <taxon>Craniata</taxon>
        <taxon>Vertebrata</taxon>
        <taxon>Euteleostomi</taxon>
        <taxon>Amphibia</taxon>
        <taxon>Batrachia</taxon>
        <taxon>Anura</taxon>
        <taxon>Pipoidea</taxon>
        <taxon>Pipidae</taxon>
        <taxon>Xenopodinae</taxon>
        <taxon>Xenopus</taxon>
        <taxon>Silurana</taxon>
    </lineage>
</organism>
<feature type="domain" description="GH3 C-terminal" evidence="2">
    <location>
        <begin position="53"/>
        <end position="165"/>
    </location>
</feature>
<dbReference type="Pfam" id="PF23571">
    <property type="entry name" value="GH3_M"/>
    <property type="match status" value="1"/>
</dbReference>
<dbReference type="PANTHER" id="PTHR31901:SF9">
    <property type="entry name" value="GH3 DOMAIN-CONTAINING PROTEIN"/>
    <property type="match status" value="1"/>
</dbReference>
<dbReference type="AlphaFoldDB" id="A0A1B8Y5N5"/>
<gene>
    <name evidence="3" type="ORF">XENTR_v90025927mg</name>
</gene>
<dbReference type="EMBL" id="KV460429">
    <property type="protein sequence ID" value="OCA18264.1"/>
    <property type="molecule type" value="Genomic_DNA"/>
</dbReference>
<dbReference type="InterPro" id="IPR055377">
    <property type="entry name" value="GH3_M"/>
</dbReference>
<protein>
    <submittedName>
        <fullName evidence="3">Uncharacterized protein</fullName>
    </submittedName>
</protein>
<evidence type="ECO:0000259" key="2">
    <source>
        <dbReference type="Pfam" id="PF23572"/>
    </source>
</evidence>
<sequence>MPFILCHRYRLGDVVRVTGFHNKSPIVEFLYRKSQTLSVRGEQVTEDEFYRVLLRAVGLWPGVTLINYCCAESGILGHLSGGSDPHYEVFIAVKGARDLSEEQRYKLDQVLQEHFPLYKSFRFKGSIGPVRVHLTSPKSFYNLLELSSSLSGAPLHTIQPPRTLRYRELAESIRKQVLS</sequence>
<accession>A0A1B8Y5N5</accession>
<dbReference type="InterPro" id="IPR055378">
    <property type="entry name" value="GH3_C"/>
</dbReference>
<proteinExistence type="predicted"/>
<evidence type="ECO:0000259" key="1">
    <source>
        <dbReference type="Pfam" id="PF23571"/>
    </source>
</evidence>
<reference evidence="3" key="3">
    <citation type="submission" date="2016-05" db="EMBL/GenBank/DDBJ databases">
        <title>WGS assembly of Xenopus tropicalis.</title>
        <authorList>
            <person name="Sessions A."/>
            <person name="Jenkins J."/>
            <person name="Mitros T."/>
            <person name="Lyons J.T."/>
            <person name="Dichmann D.S."/>
            <person name="Robert J."/>
            <person name="Harland R.M."/>
            <person name="Rokhsar D.S."/>
        </authorList>
    </citation>
    <scope>NUCLEOTIDE SEQUENCE</scope>
    <source>
        <strain evidence="3">Nigerian</strain>
    </source>
</reference>
<name>A0A1B8Y5N5_XENTR</name>
<evidence type="ECO:0000313" key="3">
    <source>
        <dbReference type="EMBL" id="OCA18264.1"/>
    </source>
</evidence>
<feature type="domain" description="GH3 middle" evidence="1">
    <location>
        <begin position="7"/>
        <end position="32"/>
    </location>
</feature>
<reference evidence="3" key="2">
    <citation type="journal article" date="2010" name="Science">
        <title>The genome of the Western clawed frog Xenopus tropicalis.</title>
        <authorList>
            <person name="Hellsten U."/>
            <person name="Harland R.M."/>
            <person name="Gilchrist M.J."/>
            <person name="Hendrix D."/>
            <person name="Jurka J."/>
            <person name="Kapitonov V."/>
            <person name="Ovcharenko I."/>
            <person name="Putnam N.H."/>
            <person name="Shu S."/>
            <person name="Taher L."/>
            <person name="Blitz I.L."/>
            <person name="Blumberg B."/>
            <person name="Dichmann D.S."/>
            <person name="Dubchak I."/>
            <person name="Amaya E."/>
            <person name="Detter J.C."/>
            <person name="Fletcher R."/>
            <person name="Gerhard D.S."/>
            <person name="Goodstein D."/>
            <person name="Graves T."/>
            <person name="Grigoriev I.V."/>
            <person name="Grimwood J."/>
            <person name="Kawashima T."/>
            <person name="Lindquist E."/>
            <person name="Lucas S.M."/>
            <person name="Mead P.E."/>
            <person name="Mitros T."/>
            <person name="Ogino H."/>
            <person name="Ohta Y."/>
            <person name="Poliakov A.V."/>
            <person name="Pollet N."/>
            <person name="Robert J."/>
            <person name="Salamov A."/>
            <person name="Sater A.K."/>
            <person name="Schmutz J."/>
            <person name="Terry A."/>
            <person name="Vize P.D."/>
            <person name="Warren W.C."/>
            <person name="Wells D."/>
            <person name="Wills A."/>
            <person name="Wilson R.K."/>
            <person name="Zimmerman L.B."/>
            <person name="Zorn A.M."/>
            <person name="Grainger R."/>
            <person name="Grammer T."/>
            <person name="Khokha M.K."/>
            <person name="Richardson P.M."/>
            <person name="Rokhsar D.S."/>
        </authorList>
    </citation>
    <scope>NUCLEOTIDE SEQUENCE [LARGE SCALE GENOMIC DNA]</scope>
    <source>
        <strain evidence="3">Nigerian</strain>
    </source>
</reference>
<dbReference type="Pfam" id="PF23572">
    <property type="entry name" value="GH3_C"/>
    <property type="match status" value="1"/>
</dbReference>
<dbReference type="PANTHER" id="PTHR31901">
    <property type="entry name" value="GH3 DOMAIN-CONTAINING PROTEIN"/>
    <property type="match status" value="1"/>
</dbReference>